<gene>
    <name evidence="2" type="ORF">M0R45_013595</name>
</gene>
<organism evidence="2 3">
    <name type="scientific">Rubus argutus</name>
    <name type="common">Southern blackberry</name>
    <dbReference type="NCBI Taxonomy" id="59490"/>
    <lineage>
        <taxon>Eukaryota</taxon>
        <taxon>Viridiplantae</taxon>
        <taxon>Streptophyta</taxon>
        <taxon>Embryophyta</taxon>
        <taxon>Tracheophyta</taxon>
        <taxon>Spermatophyta</taxon>
        <taxon>Magnoliopsida</taxon>
        <taxon>eudicotyledons</taxon>
        <taxon>Gunneridae</taxon>
        <taxon>Pentapetalae</taxon>
        <taxon>rosids</taxon>
        <taxon>fabids</taxon>
        <taxon>Rosales</taxon>
        <taxon>Rosaceae</taxon>
        <taxon>Rosoideae</taxon>
        <taxon>Rosoideae incertae sedis</taxon>
        <taxon>Rubus</taxon>
    </lineage>
</organism>
<evidence type="ECO:0000256" key="1">
    <source>
        <dbReference type="SAM" id="MobiDB-lite"/>
    </source>
</evidence>
<reference evidence="2 3" key="1">
    <citation type="journal article" date="2023" name="G3 (Bethesda)">
        <title>A chromosome-length genome assembly and annotation of blackberry (Rubus argutus, cv. 'Hillquist').</title>
        <authorList>
            <person name="Bruna T."/>
            <person name="Aryal R."/>
            <person name="Dudchenko O."/>
            <person name="Sargent D.J."/>
            <person name="Mead D."/>
            <person name="Buti M."/>
            <person name="Cavallini A."/>
            <person name="Hytonen T."/>
            <person name="Andres J."/>
            <person name="Pham M."/>
            <person name="Weisz D."/>
            <person name="Mascagni F."/>
            <person name="Usai G."/>
            <person name="Natali L."/>
            <person name="Bassil N."/>
            <person name="Fernandez G.E."/>
            <person name="Lomsadze A."/>
            <person name="Armour M."/>
            <person name="Olukolu B."/>
            <person name="Poorten T."/>
            <person name="Britton C."/>
            <person name="Davik J."/>
            <person name="Ashrafi H."/>
            <person name="Aiden E.L."/>
            <person name="Borodovsky M."/>
            <person name="Worthington M."/>
        </authorList>
    </citation>
    <scope>NUCLEOTIDE SEQUENCE [LARGE SCALE GENOMIC DNA]</scope>
    <source>
        <strain evidence="2">PI 553951</strain>
    </source>
</reference>
<protein>
    <submittedName>
        <fullName evidence="2">Uncharacterized protein</fullName>
    </submittedName>
</protein>
<evidence type="ECO:0000313" key="2">
    <source>
        <dbReference type="EMBL" id="KAK9936769.1"/>
    </source>
</evidence>
<feature type="region of interest" description="Disordered" evidence="1">
    <location>
        <begin position="99"/>
        <end position="127"/>
    </location>
</feature>
<name>A0AAW1XJM4_RUBAR</name>
<evidence type="ECO:0000313" key="3">
    <source>
        <dbReference type="Proteomes" id="UP001457282"/>
    </source>
</evidence>
<dbReference type="EMBL" id="JBEDUW010000003">
    <property type="protein sequence ID" value="KAK9936769.1"/>
    <property type="molecule type" value="Genomic_DNA"/>
</dbReference>
<dbReference type="AlphaFoldDB" id="A0AAW1XJM4"/>
<keyword evidence="3" id="KW-1185">Reference proteome</keyword>
<feature type="compositionally biased region" description="Pro residues" evidence="1">
    <location>
        <begin position="107"/>
        <end position="121"/>
    </location>
</feature>
<accession>A0AAW1XJM4</accession>
<comment type="caution">
    <text evidence="2">The sequence shown here is derived from an EMBL/GenBank/DDBJ whole genome shotgun (WGS) entry which is preliminary data.</text>
</comment>
<proteinExistence type="predicted"/>
<dbReference type="Proteomes" id="UP001457282">
    <property type="component" value="Unassembled WGS sequence"/>
</dbReference>
<sequence length="169" mass="19624">MGKGFRIFQFSLRPFLEHLVCNSHFLRTATFARTLTTPSSLTDQQDAHSLLKQDPIEICSHLWVKAFSYPPTTTFPNLTGFVSKFDLWVPRLPVLLRPRDRHVPSPQRHPLPRPPRPPFPPKRGRSRELAWSNETQLFIRIPYDKPSTELASKLNLRTMLESDLSGYEF</sequence>